<dbReference type="Gene3D" id="3.40.50.720">
    <property type="entry name" value="NAD(P)-binding Rossmann-like Domain"/>
    <property type="match status" value="1"/>
</dbReference>
<reference evidence="6 7" key="1">
    <citation type="submission" date="2016-10" db="EMBL/GenBank/DDBJ databases">
        <authorList>
            <person name="de Groot N.N."/>
        </authorList>
    </citation>
    <scope>NUCLEOTIDE SEQUENCE [LARGE SCALE GENOMIC DNA]</scope>
    <source>
        <strain evidence="6 7">CGMCC 4.1877</strain>
    </source>
</reference>
<evidence type="ECO:0000313" key="7">
    <source>
        <dbReference type="Proteomes" id="UP000199614"/>
    </source>
</evidence>
<dbReference type="PANTHER" id="PTHR23429">
    <property type="entry name" value="GLUCOSE-6-PHOSPHATE 1-DEHYDROGENASE G6PD"/>
    <property type="match status" value="1"/>
</dbReference>
<keyword evidence="3" id="KW-0560">Oxidoreductase</keyword>
<organism evidence="6 7">
    <name type="scientific">Pseudonocardia ammonioxydans</name>
    <dbReference type="NCBI Taxonomy" id="260086"/>
    <lineage>
        <taxon>Bacteria</taxon>
        <taxon>Bacillati</taxon>
        <taxon>Actinomycetota</taxon>
        <taxon>Actinomycetes</taxon>
        <taxon>Pseudonocardiales</taxon>
        <taxon>Pseudonocardiaceae</taxon>
        <taxon>Pseudonocardia</taxon>
    </lineage>
</organism>
<evidence type="ECO:0000256" key="2">
    <source>
        <dbReference type="ARBA" id="ARBA00022857"/>
    </source>
</evidence>
<dbReference type="GO" id="GO:0004345">
    <property type="term" value="F:glucose-6-phosphate dehydrogenase activity"/>
    <property type="evidence" value="ECO:0007669"/>
    <property type="project" value="InterPro"/>
</dbReference>
<dbReference type="AlphaFoldDB" id="A0A1I5GM85"/>
<sequence length="104" mass="11734">MPAGRFREPPLKVFPGDVDDTCNELVLELTDQPTIFADVRAKVPGPTFELGRGRMRLALPEAFPEAEPLEAYERLLLDVMRGDPTSFISSDQVELLWRLCSIRC</sequence>
<dbReference type="STRING" id="260086.SAMN05216207_104828"/>
<keyword evidence="2" id="KW-0521">NADP</keyword>
<name>A0A1I5GM85_PSUAM</name>
<proteinExistence type="predicted"/>
<dbReference type="SUPFAM" id="SSF55347">
    <property type="entry name" value="Glyceraldehyde-3-phosphate dehydrogenase-like, C-terminal domain"/>
    <property type="match status" value="1"/>
</dbReference>
<evidence type="ECO:0000256" key="1">
    <source>
        <dbReference type="ARBA" id="ARBA00004921"/>
    </source>
</evidence>
<dbReference type="Gene3D" id="3.30.360.10">
    <property type="entry name" value="Dihydrodipicolinate Reductase, domain 2"/>
    <property type="match status" value="1"/>
</dbReference>
<dbReference type="GO" id="GO:0006006">
    <property type="term" value="P:glucose metabolic process"/>
    <property type="evidence" value="ECO:0007669"/>
    <property type="project" value="InterPro"/>
</dbReference>
<dbReference type="Pfam" id="PF02781">
    <property type="entry name" value="G6PD_C"/>
    <property type="match status" value="1"/>
</dbReference>
<evidence type="ECO:0000256" key="4">
    <source>
        <dbReference type="ARBA" id="ARBA00023277"/>
    </source>
</evidence>
<dbReference type="GO" id="GO:0009051">
    <property type="term" value="P:pentose-phosphate shunt, oxidative branch"/>
    <property type="evidence" value="ECO:0007669"/>
    <property type="project" value="TreeGrafter"/>
</dbReference>
<evidence type="ECO:0000313" key="6">
    <source>
        <dbReference type="EMBL" id="SFO37118.1"/>
    </source>
</evidence>
<evidence type="ECO:0000256" key="3">
    <source>
        <dbReference type="ARBA" id="ARBA00023002"/>
    </source>
</evidence>
<accession>A0A1I5GM85</accession>
<feature type="domain" description="Glucose-6-phosphate dehydrogenase C-terminal" evidence="5">
    <location>
        <begin position="5"/>
        <end position="100"/>
    </location>
</feature>
<keyword evidence="4" id="KW-0119">Carbohydrate metabolism</keyword>
<comment type="pathway">
    <text evidence="1">Carbohydrate degradation.</text>
</comment>
<dbReference type="EMBL" id="FOUY01000048">
    <property type="protein sequence ID" value="SFO37118.1"/>
    <property type="molecule type" value="Genomic_DNA"/>
</dbReference>
<dbReference type="Proteomes" id="UP000199614">
    <property type="component" value="Unassembled WGS sequence"/>
</dbReference>
<evidence type="ECO:0000259" key="5">
    <source>
        <dbReference type="Pfam" id="PF02781"/>
    </source>
</evidence>
<dbReference type="RefSeq" id="WP_245773869.1">
    <property type="nucleotide sequence ID" value="NZ_FOUY01000048.1"/>
</dbReference>
<dbReference type="InterPro" id="IPR001282">
    <property type="entry name" value="G6P_DH"/>
</dbReference>
<protein>
    <submittedName>
        <fullName evidence="6">Glucose-6-phosphate 1-dehydrogenase</fullName>
    </submittedName>
</protein>
<dbReference type="InterPro" id="IPR022675">
    <property type="entry name" value="G6P_DH_C"/>
</dbReference>
<dbReference type="GO" id="GO:0050661">
    <property type="term" value="F:NADP binding"/>
    <property type="evidence" value="ECO:0007669"/>
    <property type="project" value="InterPro"/>
</dbReference>
<keyword evidence="7" id="KW-1185">Reference proteome</keyword>
<gene>
    <name evidence="6" type="ORF">SAMN05216207_104828</name>
</gene>
<dbReference type="PANTHER" id="PTHR23429:SF0">
    <property type="entry name" value="GLUCOSE-6-PHOSPHATE 1-DEHYDROGENASE"/>
    <property type="match status" value="1"/>
</dbReference>